<dbReference type="Pfam" id="PF00168">
    <property type="entry name" value="C2"/>
    <property type="match status" value="1"/>
</dbReference>
<comment type="similarity">
    <text evidence="1">Belongs to the unc-13 family.</text>
</comment>
<dbReference type="PROSITE" id="PS50004">
    <property type="entry name" value="C2"/>
    <property type="match status" value="1"/>
</dbReference>
<dbReference type="AlphaFoldDB" id="A0A8S1FFM5"/>
<dbReference type="Proteomes" id="UP000494206">
    <property type="component" value="Unassembled WGS sequence"/>
</dbReference>
<reference evidence="4 5" key="1">
    <citation type="submission" date="2020-04" db="EMBL/GenBank/DDBJ databases">
        <authorList>
            <person name="Laetsch R D."/>
            <person name="Stevens L."/>
            <person name="Kumar S."/>
            <person name="Blaxter L. M."/>
        </authorList>
    </citation>
    <scope>NUCLEOTIDE SEQUENCE [LARGE SCALE GENOMIC DNA]</scope>
</reference>
<dbReference type="Gene3D" id="2.60.40.150">
    <property type="entry name" value="C2 domain"/>
    <property type="match status" value="1"/>
</dbReference>
<organism evidence="4 5">
    <name type="scientific">Caenorhabditis bovis</name>
    <dbReference type="NCBI Taxonomy" id="2654633"/>
    <lineage>
        <taxon>Eukaryota</taxon>
        <taxon>Metazoa</taxon>
        <taxon>Ecdysozoa</taxon>
        <taxon>Nematoda</taxon>
        <taxon>Chromadorea</taxon>
        <taxon>Rhabditida</taxon>
        <taxon>Rhabditina</taxon>
        <taxon>Rhabditomorpha</taxon>
        <taxon>Rhabditoidea</taxon>
        <taxon>Rhabditidae</taxon>
        <taxon>Peloderinae</taxon>
        <taxon>Caenorhabditis</taxon>
    </lineage>
</organism>
<dbReference type="PANTHER" id="PTHR45999:SF4">
    <property type="entry name" value="UNC-13-4A, ISOFORM B"/>
    <property type="match status" value="1"/>
</dbReference>
<evidence type="ECO:0000259" key="3">
    <source>
        <dbReference type="PROSITE" id="PS50004"/>
    </source>
</evidence>
<dbReference type="PANTHER" id="PTHR45999">
    <property type="entry name" value="UNC-13-4A, ISOFORM B"/>
    <property type="match status" value="1"/>
</dbReference>
<protein>
    <recommendedName>
        <fullName evidence="3">C2 domain-containing protein</fullName>
    </recommendedName>
</protein>
<gene>
    <name evidence="4" type="ORF">CBOVIS_LOCUS12098</name>
</gene>
<dbReference type="GO" id="GO:0099503">
    <property type="term" value="C:secretory vesicle"/>
    <property type="evidence" value="ECO:0007669"/>
    <property type="project" value="TreeGrafter"/>
</dbReference>
<keyword evidence="2" id="KW-0268">Exocytosis</keyword>
<accession>A0A8S1FFM5</accession>
<proteinExistence type="inferred from homology"/>
<sequence length="985" mass="114421">MKDEAIESIFAALTISFSDDLEHRNVILRRFAEIFNICDRLEEFYEKCQKYQTYSLQIRPHSGTIINNQSIQVYIIEPEYCRGQSLNPNGVTKIEIGPTTNVSLRFGLSKEETRKGIGRSASLLKKVMRSDSKKNMEILQIGQLPLGSAIKKSVNLMNNKAFTGEFKLMRIDHRNLVRMLDFDEFLETARVVHEWQSEQIDGSVYDGKLDNTSFSMFYSIAFFFEIPSFVLKVCEMTCFLVWDDTETNLDERALTEVCIQMTACENDVDTGNPLMQPSLVYLNECTREAIIEFMDSIRDEPIFPPVSYHRLKPINDRLKLIADICVLSIWDRFAAISSPTECLFERFLEFLVNRSKQWVERVEKMAFGDVCSCLQNLCNQMCSESPSYQIFFQQFGIGYISTTFRAIDEQISRILENVLGEQLAKLDSRNPEKLEHFTKTTMRMFMNVRNLTELAKNFKISDLKLYEFEVWFKETIVFWAYSWREVTQKMVERTISLDEDGDSVKYGARRPLPAGLYSFLCIQKGISDDLCRLEFTLPQNLVTSSISVVNILCQNINAYAKKLFGEAMRSHEEMASRMVRATNGIEQAMSFVEEGYERFAQIGRVQQFVDEKDFAAVQTTASRLLKLTRETCEQQISVLLSHYSQLKKEIVVKIAKNLTSDSRDSSSTLKPYMREISSNEKIDSILDCCYGLIDDVRCLLLPNCFKIATRHFAAILEREIRKNVKQNQIVEYYSNLYITLKLIYEMLEIEDEKDIELLSNLHLNSFSTFDLILSYYDTLCDKIARTKFFDAPTVDVNISYSKIENNETILIQIKLVKMSPLEWIDVLSERVDLFVRLELLPKMLFPSNKFEAPTTNPVPQSTRPQWKQLFEIRVPLEQYFTRGACLAISVFDHERKIDRLIGRGYIGLHSVPPSCDENRNDAIRVPLLPNDYSDHKNMFYQLIKNRASHDANAREFIETRQKRHLRIGDIPRYIRRNRSRVATIQ</sequence>
<dbReference type="InterPro" id="IPR052095">
    <property type="entry name" value="UNC-13_domain"/>
</dbReference>
<dbReference type="EMBL" id="CADEPM010000011">
    <property type="protein sequence ID" value="CAB3410591.1"/>
    <property type="molecule type" value="Genomic_DNA"/>
</dbReference>
<dbReference type="OrthoDB" id="7976202at2759"/>
<feature type="domain" description="C2" evidence="3">
    <location>
        <begin position="790"/>
        <end position="921"/>
    </location>
</feature>
<evidence type="ECO:0000256" key="2">
    <source>
        <dbReference type="ARBA" id="ARBA00022483"/>
    </source>
</evidence>
<comment type="caution">
    <text evidence="4">The sequence shown here is derived from an EMBL/GenBank/DDBJ whole genome shotgun (WGS) entry which is preliminary data.</text>
</comment>
<evidence type="ECO:0000256" key="1">
    <source>
        <dbReference type="ARBA" id="ARBA00005823"/>
    </source>
</evidence>
<evidence type="ECO:0000313" key="4">
    <source>
        <dbReference type="EMBL" id="CAB3410591.1"/>
    </source>
</evidence>
<dbReference type="SUPFAM" id="SSF49562">
    <property type="entry name" value="C2 domain (Calcium/lipid-binding domain, CaLB)"/>
    <property type="match status" value="1"/>
</dbReference>
<name>A0A8S1FFM5_9PELO</name>
<dbReference type="InterPro" id="IPR000008">
    <property type="entry name" value="C2_dom"/>
</dbReference>
<keyword evidence="5" id="KW-1185">Reference proteome</keyword>
<dbReference type="GO" id="GO:0006887">
    <property type="term" value="P:exocytosis"/>
    <property type="evidence" value="ECO:0007669"/>
    <property type="project" value="UniProtKB-KW"/>
</dbReference>
<evidence type="ECO:0000313" key="5">
    <source>
        <dbReference type="Proteomes" id="UP000494206"/>
    </source>
</evidence>
<dbReference type="InterPro" id="IPR035892">
    <property type="entry name" value="C2_domain_sf"/>
</dbReference>